<feature type="transmembrane region" description="Helical" evidence="1">
    <location>
        <begin position="70"/>
        <end position="89"/>
    </location>
</feature>
<protein>
    <recommendedName>
        <fullName evidence="4">DUF2628 domain-containing protein</fullName>
    </recommendedName>
</protein>
<dbReference type="RefSeq" id="WP_138987270.1">
    <property type="nucleotide sequence ID" value="NZ_CP043869.1"/>
</dbReference>
<dbReference type="KEGG" id="ncu:F0U83_07990"/>
<sequence>MKTFAVYQSKDGKLEAIKRGFCWPLFLLSIFSFPLGPILYALLKKQWQIAIFAVVVEVGFSLIEFSHYPYWLLLSHIITWMLFSFKFNALSEYFIVKRGGRLISCVEAKGVVDACFFGDESRSVELAQVK</sequence>
<keyword evidence="1" id="KW-0812">Transmembrane</keyword>
<dbReference type="EMBL" id="CP043869">
    <property type="protein sequence ID" value="QEQ96659.1"/>
    <property type="molecule type" value="Genomic_DNA"/>
</dbReference>
<reference evidence="2 3" key="1">
    <citation type="journal article" date="2019" name="Biochem. Eng. J.">
        <title>Metabolic engineering of the marine bacteria Neptunomonas concharum for the production of acetoin and meso-2,3-butanediol from acetate.</title>
        <authorList>
            <person name="Li W."/>
            <person name="Pu N."/>
            <person name="Liu C.-X."/>
            <person name="Yuan Q.-P."/>
            <person name="Li Z.-J."/>
        </authorList>
    </citation>
    <scope>NUCLEOTIDE SEQUENCE [LARGE SCALE GENOMIC DNA]</scope>
    <source>
        <strain evidence="2 3">JCM17730</strain>
    </source>
</reference>
<feature type="transmembrane region" description="Helical" evidence="1">
    <location>
        <begin position="21"/>
        <end position="40"/>
    </location>
</feature>
<dbReference type="Proteomes" id="UP000324760">
    <property type="component" value="Chromosome"/>
</dbReference>
<name>A0A5P1RAI8_9GAMM</name>
<proteinExistence type="predicted"/>
<keyword evidence="1" id="KW-0472">Membrane</keyword>
<keyword evidence="3" id="KW-1185">Reference proteome</keyword>
<organism evidence="2 3">
    <name type="scientific">Neptunomonas concharum</name>
    <dbReference type="NCBI Taxonomy" id="1031538"/>
    <lineage>
        <taxon>Bacteria</taxon>
        <taxon>Pseudomonadati</taxon>
        <taxon>Pseudomonadota</taxon>
        <taxon>Gammaproteobacteria</taxon>
        <taxon>Oceanospirillales</taxon>
        <taxon>Oceanospirillaceae</taxon>
        <taxon>Neptunomonas</taxon>
    </lineage>
</organism>
<evidence type="ECO:0008006" key="4">
    <source>
        <dbReference type="Google" id="ProtNLM"/>
    </source>
</evidence>
<gene>
    <name evidence="2" type="ORF">F0U83_07990</name>
</gene>
<evidence type="ECO:0000256" key="1">
    <source>
        <dbReference type="SAM" id="Phobius"/>
    </source>
</evidence>
<evidence type="ECO:0000313" key="2">
    <source>
        <dbReference type="EMBL" id="QEQ96659.1"/>
    </source>
</evidence>
<accession>A0A5P1RAI8</accession>
<evidence type="ECO:0000313" key="3">
    <source>
        <dbReference type="Proteomes" id="UP000324760"/>
    </source>
</evidence>
<keyword evidence="1" id="KW-1133">Transmembrane helix</keyword>
<dbReference type="AlphaFoldDB" id="A0A5P1RAI8"/>